<evidence type="ECO:0000256" key="2">
    <source>
        <dbReference type="ARBA" id="ARBA00023125"/>
    </source>
</evidence>
<sequence>MCTASCRNISKGKYMSLFISALGPSLETFLKFKNSIGIQYNASAQWCLKSLDRYNFKHGNNTVLCKSLVVGWSIERSEHSNSKCGPWISPVREFGRYLRSMGDLDAYVLEYPVSQNSFRPEVYLLSDIEIQRFFKECDSYVLRKKTPGRPYVYPALYRFLYCCGARCGEARHLRCENVHLSDGYLDILQSKGHRDRRLFLSDELISYLIEYDCAIRNCFPKREYFFPGPSGNIISASSIPFNFRKIWLAAGLKRDGEIKPRPYDFRHHFACANIARWAKEKKDVISMLPYLMRYMGHSSLEKTYYYVHLIPDYFADYAAATENLESLLPEVEPYEI</sequence>
<comment type="caution">
    <text evidence="5">The sequence shown here is derived from an EMBL/GenBank/DDBJ whole genome shotgun (WGS) entry which is preliminary data.</text>
</comment>
<comment type="similarity">
    <text evidence="1">Belongs to the 'phage' integrase family.</text>
</comment>
<keyword evidence="3" id="KW-0233">DNA recombination</keyword>
<accession>A0A6I2QXK3</accession>
<dbReference type="Pfam" id="PF00589">
    <property type="entry name" value="Phage_integrase"/>
    <property type="match status" value="1"/>
</dbReference>
<dbReference type="Gene3D" id="1.10.443.10">
    <property type="entry name" value="Intergrase catalytic core"/>
    <property type="match status" value="1"/>
</dbReference>
<evidence type="ECO:0000256" key="3">
    <source>
        <dbReference type="ARBA" id="ARBA00023172"/>
    </source>
</evidence>
<evidence type="ECO:0000259" key="4">
    <source>
        <dbReference type="PROSITE" id="PS51898"/>
    </source>
</evidence>
<feature type="domain" description="Tyr recombinase" evidence="4">
    <location>
        <begin position="119"/>
        <end position="319"/>
    </location>
</feature>
<keyword evidence="2" id="KW-0238">DNA-binding</keyword>
<evidence type="ECO:0000256" key="1">
    <source>
        <dbReference type="ARBA" id="ARBA00008857"/>
    </source>
</evidence>
<dbReference type="PANTHER" id="PTHR30349">
    <property type="entry name" value="PHAGE INTEGRASE-RELATED"/>
    <property type="match status" value="1"/>
</dbReference>
<name>A0A6I2QXK3_FLAPL</name>
<protein>
    <submittedName>
        <fullName evidence="5">Tyrosine-type recombinase/integrase</fullName>
    </submittedName>
</protein>
<evidence type="ECO:0000313" key="5">
    <source>
        <dbReference type="EMBL" id="MSB18904.1"/>
    </source>
</evidence>
<dbReference type="PROSITE" id="PS51898">
    <property type="entry name" value="TYR_RECOMBINASE"/>
    <property type="match status" value="1"/>
</dbReference>
<dbReference type="InterPro" id="IPR011010">
    <property type="entry name" value="DNA_brk_join_enz"/>
</dbReference>
<dbReference type="EMBL" id="WKPR01000004">
    <property type="protein sequence ID" value="MSB18904.1"/>
    <property type="molecule type" value="Genomic_DNA"/>
</dbReference>
<dbReference type="GO" id="GO:0003677">
    <property type="term" value="F:DNA binding"/>
    <property type="evidence" value="ECO:0007669"/>
    <property type="project" value="UniProtKB-KW"/>
</dbReference>
<dbReference type="InterPro" id="IPR050090">
    <property type="entry name" value="Tyrosine_recombinase_XerCD"/>
</dbReference>
<dbReference type="SUPFAM" id="SSF56349">
    <property type="entry name" value="DNA breaking-rejoining enzymes"/>
    <property type="match status" value="1"/>
</dbReference>
<dbReference type="AlphaFoldDB" id="A0A6I2QXK3"/>
<proteinExistence type="inferred from homology"/>
<dbReference type="GO" id="GO:0006310">
    <property type="term" value="P:DNA recombination"/>
    <property type="evidence" value="ECO:0007669"/>
    <property type="project" value="UniProtKB-KW"/>
</dbReference>
<dbReference type="InterPro" id="IPR002104">
    <property type="entry name" value="Integrase_catalytic"/>
</dbReference>
<reference evidence="5 6" key="1">
    <citation type="journal article" date="2019" name="Nat. Med.">
        <title>A library of human gut bacterial isolates paired with longitudinal multiomics data enables mechanistic microbiome research.</title>
        <authorList>
            <person name="Poyet M."/>
            <person name="Groussin M."/>
            <person name="Gibbons S.M."/>
            <person name="Avila-Pacheco J."/>
            <person name="Jiang X."/>
            <person name="Kearney S.M."/>
            <person name="Perrotta A.R."/>
            <person name="Berdy B."/>
            <person name="Zhao S."/>
            <person name="Lieberman T.D."/>
            <person name="Swanson P.K."/>
            <person name="Smith M."/>
            <person name="Roesemann S."/>
            <person name="Alexander J.E."/>
            <person name="Rich S.A."/>
            <person name="Livny J."/>
            <person name="Vlamakis H."/>
            <person name="Clish C."/>
            <person name="Bullock K."/>
            <person name="Deik A."/>
            <person name="Scott J."/>
            <person name="Pierce K.A."/>
            <person name="Xavier R.J."/>
            <person name="Alm E.J."/>
        </authorList>
    </citation>
    <scope>NUCLEOTIDE SEQUENCE [LARGE SCALE GENOMIC DNA]</scope>
    <source>
        <strain evidence="5 6">BIOML-A2</strain>
    </source>
</reference>
<dbReference type="GO" id="GO:0015074">
    <property type="term" value="P:DNA integration"/>
    <property type="evidence" value="ECO:0007669"/>
    <property type="project" value="InterPro"/>
</dbReference>
<evidence type="ECO:0000313" key="6">
    <source>
        <dbReference type="Proteomes" id="UP000434475"/>
    </source>
</evidence>
<organism evidence="5 6">
    <name type="scientific">Flavonifractor plautii</name>
    <name type="common">Fusobacterium plautii</name>
    <dbReference type="NCBI Taxonomy" id="292800"/>
    <lineage>
        <taxon>Bacteria</taxon>
        <taxon>Bacillati</taxon>
        <taxon>Bacillota</taxon>
        <taxon>Clostridia</taxon>
        <taxon>Eubacteriales</taxon>
        <taxon>Oscillospiraceae</taxon>
        <taxon>Flavonifractor</taxon>
    </lineage>
</organism>
<gene>
    <name evidence="5" type="ORF">GKE97_05155</name>
</gene>
<dbReference type="InterPro" id="IPR013762">
    <property type="entry name" value="Integrase-like_cat_sf"/>
</dbReference>
<dbReference type="Proteomes" id="UP000434475">
    <property type="component" value="Unassembled WGS sequence"/>
</dbReference>
<dbReference type="PANTHER" id="PTHR30349:SF41">
    <property type="entry name" value="INTEGRASE_RECOMBINASE PROTEIN MJ0367-RELATED"/>
    <property type="match status" value="1"/>
</dbReference>